<keyword evidence="3" id="KW-1185">Reference proteome</keyword>
<dbReference type="OrthoDB" id="4597894at2"/>
<dbReference type="PANTHER" id="PTHR43384:SF14">
    <property type="entry name" value="ESX-1 SECRETION-ASSOCIATED PROTEIN ESPI"/>
    <property type="match status" value="1"/>
</dbReference>
<protein>
    <recommendedName>
        <fullName evidence="1">CobQ/CobB/MinD/ParA nucleotide binding domain-containing protein</fullName>
    </recommendedName>
</protein>
<dbReference type="Gene3D" id="3.40.50.300">
    <property type="entry name" value="P-loop containing nucleotide triphosphate hydrolases"/>
    <property type="match status" value="1"/>
</dbReference>
<dbReference type="InterPro" id="IPR002586">
    <property type="entry name" value="CobQ/CobB/MinD/ParA_Nub-bd_dom"/>
</dbReference>
<name>A0A1X1RKH0_MYCFA</name>
<comment type="caution">
    <text evidence="2">The sequence shown here is derived from an EMBL/GenBank/DDBJ whole genome shotgun (WGS) entry which is preliminary data.</text>
</comment>
<accession>A0A1X1RKH0</accession>
<evidence type="ECO:0000313" key="3">
    <source>
        <dbReference type="Proteomes" id="UP000193484"/>
    </source>
</evidence>
<dbReference type="InterPro" id="IPR027417">
    <property type="entry name" value="P-loop_NTPase"/>
</dbReference>
<dbReference type="GO" id="GO:0051782">
    <property type="term" value="P:negative regulation of cell division"/>
    <property type="evidence" value="ECO:0007669"/>
    <property type="project" value="TreeGrafter"/>
</dbReference>
<dbReference type="SUPFAM" id="SSF52540">
    <property type="entry name" value="P-loop containing nucleoside triphosphate hydrolases"/>
    <property type="match status" value="1"/>
</dbReference>
<proteinExistence type="predicted"/>
<dbReference type="GO" id="GO:0005524">
    <property type="term" value="F:ATP binding"/>
    <property type="evidence" value="ECO:0007669"/>
    <property type="project" value="TreeGrafter"/>
</dbReference>
<dbReference type="Proteomes" id="UP000193484">
    <property type="component" value="Unassembled WGS sequence"/>
</dbReference>
<sequence length="317" mass="35096">MRSSVRQADLVRPHKPIPEMGWRKRLHSMTRINMGLSPAEREWNDLKRRLGANLRGTYLIAVMQQKGGVSKTTSTVGLGAALARYRDDKIVAIDANPASGNLAQRIDEPSTGTWRSFNADRNLEAYSDYRHYLGKDSSSGLEVLSGDPGDAMLTGVELATAWQRLSRQYPIGLLDCGTQMRDDITESILSLVDAVVIVSTTRYDGAKMAEETVNWLNDHGYPHLSRSAVMLITDINRETENGAVKRLNATFEHTVRAIHAIPYDRHLSEAAAIDFDRLAPATRRAYIEAAASVVDGFAGAADKDRGYRDPRNQEGAR</sequence>
<dbReference type="AlphaFoldDB" id="A0A1X1RKH0"/>
<dbReference type="GO" id="GO:0016887">
    <property type="term" value="F:ATP hydrolysis activity"/>
    <property type="evidence" value="ECO:0007669"/>
    <property type="project" value="TreeGrafter"/>
</dbReference>
<evidence type="ECO:0000313" key="2">
    <source>
        <dbReference type="EMBL" id="ORV08029.1"/>
    </source>
</evidence>
<evidence type="ECO:0000259" key="1">
    <source>
        <dbReference type="Pfam" id="PF01656"/>
    </source>
</evidence>
<dbReference type="EMBL" id="LQOJ01000017">
    <property type="protein sequence ID" value="ORV08029.1"/>
    <property type="molecule type" value="Genomic_DNA"/>
</dbReference>
<dbReference type="GO" id="GO:0009898">
    <property type="term" value="C:cytoplasmic side of plasma membrane"/>
    <property type="evidence" value="ECO:0007669"/>
    <property type="project" value="TreeGrafter"/>
</dbReference>
<dbReference type="PANTHER" id="PTHR43384">
    <property type="entry name" value="SEPTUM SITE-DETERMINING PROTEIN MIND HOMOLOG, CHLOROPLASTIC-RELATED"/>
    <property type="match status" value="1"/>
</dbReference>
<feature type="domain" description="CobQ/CobB/MinD/ParA nucleotide binding" evidence="1">
    <location>
        <begin position="60"/>
        <end position="272"/>
    </location>
</feature>
<dbReference type="GO" id="GO:0005829">
    <property type="term" value="C:cytosol"/>
    <property type="evidence" value="ECO:0007669"/>
    <property type="project" value="TreeGrafter"/>
</dbReference>
<dbReference type="STRING" id="1793.AWC04_02445"/>
<dbReference type="Pfam" id="PF01656">
    <property type="entry name" value="CbiA"/>
    <property type="match status" value="1"/>
</dbReference>
<dbReference type="InterPro" id="IPR050625">
    <property type="entry name" value="ParA/MinD_ATPase"/>
</dbReference>
<organism evidence="2 3">
    <name type="scientific">Mycolicibacterium fallax</name>
    <name type="common">Mycobacterium fallax</name>
    <dbReference type="NCBI Taxonomy" id="1793"/>
    <lineage>
        <taxon>Bacteria</taxon>
        <taxon>Bacillati</taxon>
        <taxon>Actinomycetota</taxon>
        <taxon>Actinomycetes</taxon>
        <taxon>Mycobacteriales</taxon>
        <taxon>Mycobacteriaceae</taxon>
        <taxon>Mycolicibacterium</taxon>
    </lineage>
</organism>
<gene>
    <name evidence="2" type="ORF">AWC04_02445</name>
</gene>
<reference evidence="2 3" key="1">
    <citation type="submission" date="2016-01" db="EMBL/GenBank/DDBJ databases">
        <title>The new phylogeny of the genus Mycobacterium.</title>
        <authorList>
            <person name="Tarcisio F."/>
            <person name="Conor M."/>
            <person name="Antonella G."/>
            <person name="Elisabetta G."/>
            <person name="Giulia F.S."/>
            <person name="Sara T."/>
            <person name="Anna F."/>
            <person name="Clotilde B."/>
            <person name="Roberto B."/>
            <person name="Veronica D.S."/>
            <person name="Fabio R."/>
            <person name="Monica P."/>
            <person name="Olivier J."/>
            <person name="Enrico T."/>
            <person name="Nicola S."/>
        </authorList>
    </citation>
    <scope>NUCLEOTIDE SEQUENCE [LARGE SCALE GENOMIC DNA]</scope>
    <source>
        <strain evidence="2 3">DSM 44179</strain>
    </source>
</reference>